<dbReference type="InterPro" id="IPR028085">
    <property type="entry name" value="FNIP_mid_dom"/>
</dbReference>
<evidence type="ECO:0000256" key="2">
    <source>
        <dbReference type="ARBA" id="ARBA00004656"/>
    </source>
</evidence>
<dbReference type="EMBL" id="KQ981510">
    <property type="protein sequence ID" value="KYN40914.1"/>
    <property type="molecule type" value="Genomic_DNA"/>
</dbReference>
<protein>
    <submittedName>
        <fullName evidence="9">Folliculin-interacting protein 2</fullName>
    </submittedName>
</protein>
<keyword evidence="5" id="KW-0472">Membrane</keyword>
<evidence type="ECO:0000256" key="6">
    <source>
        <dbReference type="ARBA" id="ARBA00023228"/>
    </source>
</evidence>
<evidence type="ECO:0000256" key="1">
    <source>
        <dbReference type="ARBA" id="ARBA00004496"/>
    </source>
</evidence>
<evidence type="ECO:0000313" key="10">
    <source>
        <dbReference type="Proteomes" id="UP000078541"/>
    </source>
</evidence>
<evidence type="ECO:0000256" key="4">
    <source>
        <dbReference type="ARBA" id="ARBA00022490"/>
    </source>
</evidence>
<dbReference type="Pfam" id="PF14638">
    <property type="entry name" value="FNIP_C"/>
    <property type="match status" value="1"/>
</dbReference>
<gene>
    <name evidence="9" type="ORF">ALC56_04682</name>
</gene>
<organism evidence="9 10">
    <name type="scientific">Trachymyrmex septentrionalis</name>
    <dbReference type="NCBI Taxonomy" id="34720"/>
    <lineage>
        <taxon>Eukaryota</taxon>
        <taxon>Metazoa</taxon>
        <taxon>Ecdysozoa</taxon>
        <taxon>Arthropoda</taxon>
        <taxon>Hexapoda</taxon>
        <taxon>Insecta</taxon>
        <taxon>Pterygota</taxon>
        <taxon>Neoptera</taxon>
        <taxon>Endopterygota</taxon>
        <taxon>Hymenoptera</taxon>
        <taxon>Apocrita</taxon>
        <taxon>Aculeata</taxon>
        <taxon>Formicoidea</taxon>
        <taxon>Formicidae</taxon>
        <taxon>Myrmicinae</taxon>
        <taxon>Trachymyrmex</taxon>
    </lineage>
</organism>
<dbReference type="STRING" id="34720.A0A151JYI2"/>
<reference evidence="9 10" key="1">
    <citation type="submission" date="2016-03" db="EMBL/GenBank/DDBJ databases">
        <title>Trachymyrmex septentrionalis WGS genome.</title>
        <authorList>
            <person name="Nygaard S."/>
            <person name="Hu H."/>
            <person name="Boomsma J."/>
            <person name="Zhang G."/>
        </authorList>
    </citation>
    <scope>NUCLEOTIDE SEQUENCE [LARGE SCALE GENOMIC DNA]</scope>
    <source>
        <strain evidence="9">Tsep2-gDNA-1</strain>
        <tissue evidence="9">Whole body</tissue>
    </source>
</reference>
<name>A0A151JYI2_9HYME</name>
<dbReference type="GO" id="GO:0051087">
    <property type="term" value="F:protein-folding chaperone binding"/>
    <property type="evidence" value="ECO:0007669"/>
    <property type="project" value="TreeGrafter"/>
</dbReference>
<dbReference type="PROSITE" id="PS51836">
    <property type="entry name" value="DENN_FNIP12"/>
    <property type="match status" value="1"/>
</dbReference>
<feature type="compositionally biased region" description="Polar residues" evidence="7">
    <location>
        <begin position="577"/>
        <end position="594"/>
    </location>
</feature>
<dbReference type="InterPro" id="IPR037545">
    <property type="entry name" value="DENN_FNIP1/2"/>
</dbReference>
<accession>A0A151JYI2</accession>
<dbReference type="InterPro" id="IPR026156">
    <property type="entry name" value="FNIP_fam"/>
</dbReference>
<evidence type="ECO:0000256" key="5">
    <source>
        <dbReference type="ARBA" id="ARBA00023136"/>
    </source>
</evidence>
<dbReference type="Pfam" id="PF14636">
    <property type="entry name" value="FNIP_N"/>
    <property type="match status" value="1"/>
</dbReference>
<dbReference type="GO" id="GO:0005765">
    <property type="term" value="C:lysosomal membrane"/>
    <property type="evidence" value="ECO:0007669"/>
    <property type="project" value="UniProtKB-SubCell"/>
</dbReference>
<dbReference type="PANTHER" id="PTHR21634">
    <property type="entry name" value="RE13835P"/>
    <property type="match status" value="1"/>
</dbReference>
<sequence>MPLLDKLLPARKSRPRESAESLVSSARTTGNDRNSALQVGANQVRILLFRECEWRGRKLLFDSMTVQKHRSKSETVCTAMNNNAEGKCEMPFNIRTAHDFENYGEFVLDVRKISSRIIRDKTIEDDVSLLSEMVFGTVAMTYRGSLFKVHSMNSPPCIMCTKIFPATEHGICKTSEKILDEGLGRSTHMDSTSGNTGMRSFQSRPSSGNLSSNDSHVGPRKSSTCSSIGSGWDVDIAPPTGSSQSLESNGSSGLGSLTSLRRRWLRAVSTSLGRADSDDAFGMQHWNENGSDGRDGHAKRHKTRLGLTMLVRLAQGHESQIKMRLLEHMAFLEGMLDRLRYFCIETSNINGFNYKRMQLTDRMCKATSRFVISLLHVLLDVDANTRTPLLWHDILLNSVTVNEKTNTLYRSLQQMCQLFDELDTKSTNFFLSTVVTAVLTYHLGWVYTVLSPHDRHMIEKLGSWYSCNPLWAQLGDLYGAVGNPVKVAHTVIAGDPRKSDLINSVLSFLSYFIRSGTIRKYQEYRCTSQQDVQIATNMLEQARNKRPYLFSNKRSTCAFNDRNALIRRCESRVLPSRKSTQSSETGTDDINAQCTPRYPAERPRLSRSVSPLKRSGTMKSGLDTLMMKSTEALLDLKFLTKEFLLRENQKSEKYESMQENRSKGSEKNFKVSNEVKIIVSEIESQEDVMSKGYQPQDFLQFPLRGFEKKLGVHDTEESLATGKTELHQQLNNVDPLKMFYSRPELSLDTNGGFIDEFKESQVFFTLGGEDKSVKLPLRPRLNNNCQCSYTFTRLPSTSAQLPEGVLRKIIQRNFPESSKSMQPPPEATSSMGARSIGFCLKCNGQGYVASQDYDSSKQVLETPTNATEVLRTCGSSEGSRTMRMSRSNSLEALMEANSVVELPMPQSRKISQIKTGLIREMGFTKTLMRNKTINDETNILSTGYTWGLVLQGITKKKKRRKRKKLSEDEKDNSEIESEEKWWSCMREEVMASARFPTIDQPVAEALCVLADLDTWHVGILSNNAPWQSPPLPVGMSRLVSNMLESFAYVWRKYHSPIHCIAILETKLRELWLRSEALAEMMMSMEESDANVSSLMNALDLDAADIPLLLAVATTHSPEITQRFGLTLT</sequence>
<dbReference type="Proteomes" id="UP000078541">
    <property type="component" value="Unassembled WGS sequence"/>
</dbReference>
<dbReference type="AlphaFoldDB" id="A0A151JYI2"/>
<comment type="subcellular location">
    <subcellularLocation>
        <location evidence="1">Cytoplasm</location>
    </subcellularLocation>
    <subcellularLocation>
        <location evidence="2">Lysosome membrane</location>
    </subcellularLocation>
</comment>
<dbReference type="Pfam" id="PF14637">
    <property type="entry name" value="FNIP_M"/>
    <property type="match status" value="1"/>
</dbReference>
<comment type="similarity">
    <text evidence="3">Belongs to the FNIP family.</text>
</comment>
<evidence type="ECO:0000313" key="9">
    <source>
        <dbReference type="EMBL" id="KYN40914.1"/>
    </source>
</evidence>
<evidence type="ECO:0000256" key="7">
    <source>
        <dbReference type="SAM" id="MobiDB-lite"/>
    </source>
</evidence>
<feature type="region of interest" description="Disordered" evidence="7">
    <location>
        <begin position="183"/>
        <end position="254"/>
    </location>
</feature>
<feature type="region of interest" description="Disordered" evidence="7">
    <location>
        <begin position="575"/>
        <end position="616"/>
    </location>
</feature>
<keyword evidence="10" id="KW-1185">Reference proteome</keyword>
<dbReference type="PRINTS" id="PR02073">
    <property type="entry name" value="FOLLICULNIP1"/>
</dbReference>
<feature type="compositionally biased region" description="Polar residues" evidence="7">
    <location>
        <begin position="21"/>
        <end position="34"/>
    </location>
</feature>
<feature type="domain" description="UDENN FNIP1/2-type" evidence="8">
    <location>
        <begin position="39"/>
        <end position="1115"/>
    </location>
</feature>
<feature type="compositionally biased region" description="Low complexity" evidence="7">
    <location>
        <begin position="241"/>
        <end position="254"/>
    </location>
</feature>
<keyword evidence="6" id="KW-0458">Lysosome</keyword>
<dbReference type="GO" id="GO:0042030">
    <property type="term" value="F:ATPase inhibitor activity"/>
    <property type="evidence" value="ECO:0007669"/>
    <property type="project" value="TreeGrafter"/>
</dbReference>
<dbReference type="InterPro" id="IPR028086">
    <property type="entry name" value="FNIP_C_dom"/>
</dbReference>
<evidence type="ECO:0000256" key="3">
    <source>
        <dbReference type="ARBA" id="ARBA00007541"/>
    </source>
</evidence>
<dbReference type="InterPro" id="IPR028084">
    <property type="entry name" value="FNIP_N_dom"/>
</dbReference>
<feature type="region of interest" description="Disordered" evidence="7">
    <location>
        <begin position="12"/>
        <end position="34"/>
    </location>
</feature>
<proteinExistence type="inferred from homology"/>
<feature type="compositionally biased region" description="Polar residues" evidence="7">
    <location>
        <begin position="189"/>
        <end position="229"/>
    </location>
</feature>
<evidence type="ECO:0000259" key="8">
    <source>
        <dbReference type="PROSITE" id="PS51836"/>
    </source>
</evidence>
<dbReference type="PANTHER" id="PTHR21634:SF9">
    <property type="entry name" value="RE13835P"/>
    <property type="match status" value="1"/>
</dbReference>
<keyword evidence="4" id="KW-0963">Cytoplasm</keyword>